<evidence type="ECO:0000313" key="1">
    <source>
        <dbReference type="EMBL" id="CAD5230055.1"/>
    </source>
</evidence>
<name>A0A811LKB0_9BILA</name>
<sequence>MEFLDDAQNLLNITEKSVKSYVSESLKVMVAQSRRNDFVRPRSDNSYSSTSGYSPQFKRFHGRYENDMKAISPRLDVFRPPKSPRDKASSIAQSPRYQLKFQIEDCL</sequence>
<dbReference type="EMBL" id="CAJFDH010000006">
    <property type="protein sequence ID" value="CAD5230055.1"/>
    <property type="molecule type" value="Genomic_DNA"/>
</dbReference>
<keyword evidence="2" id="KW-1185">Reference proteome</keyword>
<dbReference type="Proteomes" id="UP000614601">
    <property type="component" value="Unassembled WGS sequence"/>
</dbReference>
<accession>A0A811LKB0</accession>
<reference evidence="1" key="1">
    <citation type="submission" date="2020-09" db="EMBL/GenBank/DDBJ databases">
        <authorList>
            <person name="Kikuchi T."/>
        </authorList>
    </citation>
    <scope>NUCLEOTIDE SEQUENCE</scope>
    <source>
        <strain evidence="1">SH1</strain>
    </source>
</reference>
<evidence type="ECO:0000313" key="2">
    <source>
        <dbReference type="Proteomes" id="UP000614601"/>
    </source>
</evidence>
<dbReference type="AlphaFoldDB" id="A0A811LKB0"/>
<organism evidence="1 2">
    <name type="scientific">Bursaphelenchus okinawaensis</name>
    <dbReference type="NCBI Taxonomy" id="465554"/>
    <lineage>
        <taxon>Eukaryota</taxon>
        <taxon>Metazoa</taxon>
        <taxon>Ecdysozoa</taxon>
        <taxon>Nematoda</taxon>
        <taxon>Chromadorea</taxon>
        <taxon>Rhabditida</taxon>
        <taxon>Tylenchina</taxon>
        <taxon>Tylenchomorpha</taxon>
        <taxon>Aphelenchoidea</taxon>
        <taxon>Aphelenchoididae</taxon>
        <taxon>Bursaphelenchus</taxon>
    </lineage>
</organism>
<gene>
    <name evidence="1" type="ORF">BOKJ2_LOCUS13944</name>
</gene>
<protein>
    <submittedName>
        <fullName evidence="1">Uncharacterized protein</fullName>
    </submittedName>
</protein>
<dbReference type="Proteomes" id="UP000783686">
    <property type="component" value="Unassembled WGS sequence"/>
</dbReference>
<comment type="caution">
    <text evidence="1">The sequence shown here is derived from an EMBL/GenBank/DDBJ whole genome shotgun (WGS) entry which is preliminary data.</text>
</comment>
<dbReference type="EMBL" id="CAJFCW020000006">
    <property type="protein sequence ID" value="CAG9127445.1"/>
    <property type="molecule type" value="Genomic_DNA"/>
</dbReference>
<proteinExistence type="predicted"/>